<keyword evidence="7" id="KW-1185">Reference proteome</keyword>
<dbReference type="Proteomes" id="UP000815325">
    <property type="component" value="Unassembled WGS sequence"/>
</dbReference>
<dbReference type="InterPro" id="IPR036132">
    <property type="entry name" value="Vac_ATP_synth_c_sf"/>
</dbReference>
<evidence type="ECO:0000313" key="7">
    <source>
        <dbReference type="Proteomes" id="UP000815325"/>
    </source>
</evidence>
<dbReference type="Gene3D" id="3.30.70.1180">
    <property type="entry name" value="Vacuolar atp synthase subunit c, domain 1"/>
    <property type="match status" value="1"/>
</dbReference>
<dbReference type="Gene3D" id="1.20.1460.10">
    <property type="entry name" value="subunit c (vma5p) of the yeast v-atpase, domain 2"/>
    <property type="match status" value="1"/>
</dbReference>
<comment type="similarity">
    <text evidence="1 5">Belongs to the V-ATPase C subunit family.</text>
</comment>
<organism evidence="6 7">
    <name type="scientific">Dunaliella salina</name>
    <name type="common">Green alga</name>
    <name type="synonym">Protococcus salinus</name>
    <dbReference type="NCBI Taxonomy" id="3046"/>
    <lineage>
        <taxon>Eukaryota</taxon>
        <taxon>Viridiplantae</taxon>
        <taxon>Chlorophyta</taxon>
        <taxon>core chlorophytes</taxon>
        <taxon>Chlorophyceae</taxon>
        <taxon>CS clade</taxon>
        <taxon>Chlamydomonadales</taxon>
        <taxon>Dunaliellaceae</taxon>
        <taxon>Dunaliella</taxon>
    </lineage>
</organism>
<keyword evidence="2 5" id="KW-0813">Transport</keyword>
<name>A0ABQ7GL69_DUNSA</name>
<dbReference type="PANTHER" id="PTHR10137:SF0">
    <property type="entry name" value="V-TYPE PROTON ATPASE SUBUNIT C"/>
    <property type="match status" value="1"/>
</dbReference>
<dbReference type="Pfam" id="PF03223">
    <property type="entry name" value="V-ATPase_C"/>
    <property type="match status" value="1"/>
</dbReference>
<evidence type="ECO:0000256" key="2">
    <source>
        <dbReference type="ARBA" id="ARBA00022448"/>
    </source>
</evidence>
<dbReference type="PANTHER" id="PTHR10137">
    <property type="entry name" value="V-TYPE PROTON ATPASE SUBUNIT C"/>
    <property type="match status" value="1"/>
</dbReference>
<evidence type="ECO:0000256" key="4">
    <source>
        <dbReference type="ARBA" id="ARBA00023065"/>
    </source>
</evidence>
<keyword evidence="3 5" id="KW-0375">Hydrogen ion transport</keyword>
<gene>
    <name evidence="6" type="ORF">DUNSADRAFT_7542</name>
</gene>
<evidence type="ECO:0000256" key="3">
    <source>
        <dbReference type="ARBA" id="ARBA00022781"/>
    </source>
</evidence>
<accession>A0ABQ7GL69</accession>
<dbReference type="EMBL" id="MU069710">
    <property type="protein sequence ID" value="KAF5835347.1"/>
    <property type="molecule type" value="Genomic_DNA"/>
</dbReference>
<keyword evidence="4 5" id="KW-0406">Ion transport</keyword>
<evidence type="ECO:0000256" key="1">
    <source>
        <dbReference type="ARBA" id="ARBA00006138"/>
    </source>
</evidence>
<dbReference type="Gene3D" id="3.30.70.100">
    <property type="match status" value="1"/>
</dbReference>
<sequence length="366" mass="40765">MPQAYWLVSLPLANARRKEAVWEVLQECTASNGLSQNSKLEVPELRVGTLDSLMALSDDLAKTCHSVEAVVSKARRQVHDTAGAEAASSLKVEGLPSEVFLTRFRWDEAKFPARRPLRDTVEKMGEITARIEDELKVKISEYTVLKSTLGAASRKHAGNLSVRDISSLVKPQHLVDSENLYTLFVVVSKYALPEWWQMYEKLSNFVVPRSSRIVAEDNDYTLVTVVLFKRVVDEFKASARSKGYQVREYVPASESGMCEVLLWKPGAGLLMARCGRAFSVWVHMCVVRLFVESILRYGLPPNFQAAVIHPTDKKESKLRQVLAEAFGDGRSALWKGEDGAAPAGAGLLADTEFHPYVSLTMNVETM</sequence>
<comment type="caution">
    <text evidence="6">The sequence shown here is derived from an EMBL/GenBank/DDBJ whole genome shotgun (WGS) entry which is preliminary data.</text>
</comment>
<dbReference type="CDD" id="cd14785">
    <property type="entry name" value="V-ATPase_C"/>
    <property type="match status" value="1"/>
</dbReference>
<dbReference type="InterPro" id="IPR004907">
    <property type="entry name" value="ATPase_V1-cplx_csu"/>
</dbReference>
<comment type="function">
    <text evidence="5">Subunit of the V1 complex of vacuolar(H+)-ATPase (V-ATPase), a multisubunit enzyme composed of a peripheral complex (V1) that hydrolyzes ATP and a membrane integral complex (V0) that translocates protons. V-ATPase is responsible for acidifying and maintaining the pH of intracellular compartments and in some cell types, is targeted to the plasma membrane, where it is responsible for acidifying the extracellular environment. Subunit C is necessary for the assembly of the catalytic sector of the enzyme and is likely to have a specific function in its catalytic activity.</text>
</comment>
<protein>
    <recommendedName>
        <fullName evidence="5">V-type proton ATPase subunit C</fullName>
    </recommendedName>
</protein>
<comment type="subunit">
    <text evidence="5">V-ATPase is a heteromultimeric enzyme composed of a peripheral catalytic V1 complex (components A to H) attached to an integral membrane V0 proton pore complex.</text>
</comment>
<dbReference type="SUPFAM" id="SSF118203">
    <property type="entry name" value="Vacuolar ATP synthase subunit C"/>
    <property type="match status" value="1"/>
</dbReference>
<evidence type="ECO:0000313" key="6">
    <source>
        <dbReference type="EMBL" id="KAF5835347.1"/>
    </source>
</evidence>
<proteinExistence type="inferred from homology"/>
<evidence type="ECO:0000256" key="5">
    <source>
        <dbReference type="RuleBase" id="RU364010"/>
    </source>
</evidence>
<reference evidence="6" key="1">
    <citation type="submission" date="2017-08" db="EMBL/GenBank/DDBJ databases">
        <authorList>
            <person name="Polle J.E."/>
            <person name="Barry K."/>
            <person name="Cushman J."/>
            <person name="Schmutz J."/>
            <person name="Tran D."/>
            <person name="Hathwaick L.T."/>
            <person name="Yim W.C."/>
            <person name="Jenkins J."/>
            <person name="Mckie-Krisberg Z.M."/>
            <person name="Prochnik S."/>
            <person name="Lindquist E."/>
            <person name="Dockter R.B."/>
            <person name="Adam C."/>
            <person name="Molina H."/>
            <person name="Bunkerborg J."/>
            <person name="Jin E."/>
            <person name="Buchheim M."/>
            <person name="Magnuson J."/>
        </authorList>
    </citation>
    <scope>NUCLEOTIDE SEQUENCE</scope>
    <source>
        <strain evidence="6">CCAP 19/18</strain>
    </source>
</reference>